<accession>A0AAW8NJC9</accession>
<reference evidence="3 5" key="1">
    <citation type="journal article" date="2022" name="bioRxiv">
        <title>Prophages regulate Shewanella fidelis 3313 motility and biofilm formation: implications for gut colonization dynamics in Ciona robusta.</title>
        <authorList>
            <person name="Natarajan O."/>
            <person name="Gibboney S.L."/>
            <person name="Young M.N."/>
            <person name="Lim S.J."/>
            <person name="Pluta N."/>
            <person name="Atkinson C.G."/>
            <person name="Leigh B.A."/>
            <person name="Liberti A."/>
            <person name="Kees E.D."/>
            <person name="Breitbart M."/>
            <person name="Gralnick J.A."/>
            <person name="Dishaw L.J."/>
        </authorList>
    </citation>
    <scope>NUCLEOTIDE SEQUENCE [LARGE SCALE GENOMIC DNA]</scope>
    <source>
        <strain evidence="3 5">JG4066</strain>
    </source>
</reference>
<dbReference type="AlphaFoldDB" id="A0AAW8NJC9"/>
<evidence type="ECO:0000256" key="1">
    <source>
        <dbReference type="SAM" id="SignalP"/>
    </source>
</evidence>
<evidence type="ECO:0000313" key="5">
    <source>
        <dbReference type="Proteomes" id="UP001271263"/>
    </source>
</evidence>
<feature type="chain" id="PRO_5043712465" evidence="1">
    <location>
        <begin position="25"/>
        <end position="142"/>
    </location>
</feature>
<organism evidence="2 4">
    <name type="scientific">Shewanella fidelis</name>
    <dbReference type="NCBI Taxonomy" id="173509"/>
    <lineage>
        <taxon>Bacteria</taxon>
        <taxon>Pseudomonadati</taxon>
        <taxon>Pseudomonadota</taxon>
        <taxon>Gammaproteobacteria</taxon>
        <taxon>Alteromonadales</taxon>
        <taxon>Shewanellaceae</taxon>
        <taxon>Shewanella</taxon>
    </lineage>
</organism>
<dbReference type="EMBL" id="JAPMLE010000001">
    <property type="protein sequence ID" value="MDR8523394.1"/>
    <property type="molecule type" value="Genomic_DNA"/>
</dbReference>
<keyword evidence="5" id="KW-1185">Reference proteome</keyword>
<feature type="signal peptide" evidence="1">
    <location>
        <begin position="1"/>
        <end position="24"/>
    </location>
</feature>
<proteinExistence type="predicted"/>
<dbReference type="Proteomes" id="UP001259340">
    <property type="component" value="Unassembled WGS sequence"/>
</dbReference>
<dbReference type="RefSeq" id="WP_310654378.1">
    <property type="nucleotide sequence ID" value="NZ_JAPMLA010000009.1"/>
</dbReference>
<evidence type="ECO:0000313" key="4">
    <source>
        <dbReference type="Proteomes" id="UP001259340"/>
    </source>
</evidence>
<dbReference type="EMBL" id="JAPMLD010000003">
    <property type="protein sequence ID" value="MDW4824535.1"/>
    <property type="molecule type" value="Genomic_DNA"/>
</dbReference>
<evidence type="ECO:0000313" key="3">
    <source>
        <dbReference type="EMBL" id="MDW4824535.1"/>
    </source>
</evidence>
<keyword evidence="1" id="KW-0732">Signal</keyword>
<protein>
    <submittedName>
        <fullName evidence="2">Uncharacterized protein</fullName>
    </submittedName>
</protein>
<name>A0AAW8NJC9_9GAMM</name>
<reference evidence="2" key="2">
    <citation type="submission" date="2022-11" db="EMBL/GenBank/DDBJ databases">
        <title>Prophages regulate Shewanella fidelis motility and biofilm formation: implications for gut colonization dynamics in Ciona robusta.</title>
        <authorList>
            <person name="Natarajan O."/>
            <person name="Gibboney S.L."/>
            <person name="Young M.N."/>
            <person name="Lim S.J."/>
            <person name="Pluta N."/>
            <person name="Atkinson C.G.F."/>
            <person name="Leigh B.A."/>
            <person name="Liberti A."/>
            <person name="Kees E."/>
            <person name="Breitbart M."/>
            <person name="Gralnick J."/>
            <person name="Dishaw L.J."/>
        </authorList>
    </citation>
    <scope>NUCLEOTIDE SEQUENCE</scope>
    <source>
        <strain evidence="2">3313</strain>
    </source>
</reference>
<dbReference type="Proteomes" id="UP001271263">
    <property type="component" value="Unassembled WGS sequence"/>
</dbReference>
<evidence type="ECO:0000313" key="2">
    <source>
        <dbReference type="EMBL" id="MDR8523394.1"/>
    </source>
</evidence>
<comment type="caution">
    <text evidence="2">The sequence shown here is derived from an EMBL/GenBank/DDBJ whole genome shotgun (WGS) entry which is preliminary data.</text>
</comment>
<sequence>MFKKVPLLALLALPAFVGSSSTYAAEALIEYCENCSDSQMKSIITAKFSYNKNCPYAKKDECFDAEFKEYKLFIANSEHSAVTKYDIKHGKYFLDYSKSKLTNDEKDFFYELRELRKRLLKDSESGGNLLPHSGPIKGNSNQ</sequence>
<gene>
    <name evidence="2" type="ORF">OS133_06790</name>
    <name evidence="3" type="ORF">OS134_10750</name>
</gene>